<evidence type="ECO:0000259" key="1">
    <source>
        <dbReference type="Pfam" id="PF08800"/>
    </source>
</evidence>
<feature type="domain" description="BT4734-like N-terminal" evidence="1">
    <location>
        <begin position="65"/>
        <end position="181"/>
    </location>
</feature>
<protein>
    <recommendedName>
        <fullName evidence="1">BT4734-like N-terminal domain-containing protein</fullName>
    </recommendedName>
</protein>
<sequence>MPPRLPHASLQRIEMMVSLFPKITATTGGAQVELAEVLAAIQGGRWAREVNAVRAATSAPDRRHLKAALPYFTASGTFAERKDAGLVVHSGIVALDLDAKQNPDWQLAHAKARLLADPYTFAVFVSAGGEGLCALVRITTDDHAGSFRSLAVYYAAHHQLVVDSLGDVSRARYVSFDPELYHNPNAERWEDVEAPAISKPAPGPVVRSLPGFIELLTAYLA</sequence>
<dbReference type="AlphaFoldDB" id="A0A2Z3GGR6"/>
<dbReference type="Proteomes" id="UP000245999">
    <property type="component" value="Chromosome"/>
</dbReference>
<accession>A0A2Z3GGR6</accession>
<dbReference type="EMBL" id="CP029145">
    <property type="protein sequence ID" value="AWM31341.1"/>
    <property type="molecule type" value="Genomic_DNA"/>
</dbReference>
<reference evidence="3" key="1">
    <citation type="submission" date="2018-04" db="EMBL/GenBank/DDBJ databases">
        <title>Complete genome of Antarctic heterotrophic bacterium Hymenobacter nivis.</title>
        <authorList>
            <person name="Terashima M."/>
        </authorList>
    </citation>
    <scope>NUCLEOTIDE SEQUENCE [LARGE SCALE GENOMIC DNA]</scope>
    <source>
        <strain evidence="3">NBRC 111535</strain>
    </source>
</reference>
<dbReference type="OrthoDB" id="9801888at2"/>
<proteinExistence type="predicted"/>
<dbReference type="InterPro" id="IPR014907">
    <property type="entry name" value="BT4734-like_N"/>
</dbReference>
<evidence type="ECO:0000313" key="3">
    <source>
        <dbReference type="Proteomes" id="UP000245999"/>
    </source>
</evidence>
<gene>
    <name evidence="2" type="ORF">DDQ68_00195</name>
</gene>
<organism evidence="2 3">
    <name type="scientific">Hymenobacter nivis</name>
    <dbReference type="NCBI Taxonomy" id="1850093"/>
    <lineage>
        <taxon>Bacteria</taxon>
        <taxon>Pseudomonadati</taxon>
        <taxon>Bacteroidota</taxon>
        <taxon>Cytophagia</taxon>
        <taxon>Cytophagales</taxon>
        <taxon>Hymenobacteraceae</taxon>
        <taxon>Hymenobacter</taxon>
    </lineage>
</organism>
<keyword evidence="3" id="KW-1185">Reference proteome</keyword>
<name>A0A2Z3GGR6_9BACT</name>
<dbReference type="Pfam" id="PF08800">
    <property type="entry name" value="BT4734-like_N"/>
    <property type="match status" value="1"/>
</dbReference>
<dbReference type="KEGG" id="hnv:DDQ68_00195"/>
<evidence type="ECO:0000313" key="2">
    <source>
        <dbReference type="EMBL" id="AWM31341.1"/>
    </source>
</evidence>